<evidence type="ECO:0000256" key="5">
    <source>
        <dbReference type="ARBA" id="ARBA00022503"/>
    </source>
</evidence>
<evidence type="ECO:0000256" key="2">
    <source>
        <dbReference type="ARBA" id="ARBA00005098"/>
    </source>
</evidence>
<gene>
    <name evidence="12" type="ORF">N0K08_14670</name>
</gene>
<dbReference type="InterPro" id="IPR020855">
    <property type="entry name" value="Ureohydrolase_Mn_BS"/>
</dbReference>
<proteinExistence type="inferred from homology"/>
<dbReference type="Gene3D" id="3.40.800.10">
    <property type="entry name" value="Ureohydrolase domain"/>
    <property type="match status" value="1"/>
</dbReference>
<dbReference type="EMBL" id="JAODYH010000007">
    <property type="protein sequence ID" value="MCT9811886.1"/>
    <property type="molecule type" value="Genomic_DNA"/>
</dbReference>
<dbReference type="InterPro" id="IPR014033">
    <property type="entry name" value="Arginase"/>
</dbReference>
<dbReference type="PROSITE" id="PS51409">
    <property type="entry name" value="ARGINASE_2"/>
    <property type="match status" value="1"/>
</dbReference>
<evidence type="ECO:0000256" key="1">
    <source>
        <dbReference type="ARBA" id="ARBA00001936"/>
    </source>
</evidence>
<evidence type="ECO:0000256" key="9">
    <source>
        <dbReference type="ARBA" id="ARBA00047391"/>
    </source>
</evidence>
<evidence type="ECO:0000256" key="3">
    <source>
        <dbReference type="ARBA" id="ARBA00012168"/>
    </source>
</evidence>
<evidence type="ECO:0000313" key="13">
    <source>
        <dbReference type="Proteomes" id="UP001525968"/>
    </source>
</evidence>
<evidence type="ECO:0000256" key="7">
    <source>
        <dbReference type="ARBA" id="ARBA00022801"/>
    </source>
</evidence>
<dbReference type="CDD" id="cd09989">
    <property type="entry name" value="Arginase"/>
    <property type="match status" value="1"/>
</dbReference>
<dbReference type="InterPro" id="IPR006035">
    <property type="entry name" value="Ureohydrolase"/>
</dbReference>
<evidence type="ECO:0000313" key="12">
    <source>
        <dbReference type="EMBL" id="MCT9811886.1"/>
    </source>
</evidence>
<keyword evidence="8" id="KW-0464">Manganese</keyword>
<dbReference type="RefSeq" id="WP_261501134.1">
    <property type="nucleotide sequence ID" value="NZ_JAODYH010000007.1"/>
</dbReference>
<evidence type="ECO:0000256" key="11">
    <source>
        <dbReference type="RuleBase" id="RU003684"/>
    </source>
</evidence>
<dbReference type="PANTHER" id="PTHR43782:SF3">
    <property type="entry name" value="ARGINASE"/>
    <property type="match status" value="1"/>
</dbReference>
<evidence type="ECO:0000256" key="10">
    <source>
        <dbReference type="PROSITE-ProRule" id="PRU00742"/>
    </source>
</evidence>
<comment type="catalytic activity">
    <reaction evidence="9">
        <text>L-arginine + H2O = urea + L-ornithine</text>
        <dbReference type="Rhea" id="RHEA:20569"/>
        <dbReference type="ChEBI" id="CHEBI:15377"/>
        <dbReference type="ChEBI" id="CHEBI:16199"/>
        <dbReference type="ChEBI" id="CHEBI:32682"/>
        <dbReference type="ChEBI" id="CHEBI:46911"/>
        <dbReference type="EC" id="3.5.3.1"/>
    </reaction>
</comment>
<sequence length="302" mass="31362">MKTLDIASAVIGEGAKDGGCKYGASALLKSGMVQSLARAGRSVQTLAAVTADPMSARDRMDVVARFSREHAETVLRAVRGGRQLLVLGGDHSCAIGTWSGAAQALALKGRLGLIWVDAHLDAHTPQTSESQAPHGMPLAALLGHGSAAFTEIFGWSGKLNPENVVVIGVRSYEPAERALLEALGVRIIYMEEVARRGFAPCFAEAKAAVTSGCAAWGVSFDVDGLDPEEAPATGTPVDNGIPLDQAMAALSLCRDDPRFIALEIAEYNPLKDFGGKTARAVHALAVAGLGLGVPVPAEDLVS</sequence>
<dbReference type="Pfam" id="PF00491">
    <property type="entry name" value="Arginase"/>
    <property type="match status" value="1"/>
</dbReference>
<dbReference type="PANTHER" id="PTHR43782">
    <property type="entry name" value="ARGINASE"/>
    <property type="match status" value="1"/>
</dbReference>
<dbReference type="Proteomes" id="UP001525968">
    <property type="component" value="Unassembled WGS sequence"/>
</dbReference>
<accession>A0ABT2PN39</accession>
<name>A0ABT2PN39_9BURK</name>
<dbReference type="PROSITE" id="PS01053">
    <property type="entry name" value="ARGINASE_1"/>
    <property type="match status" value="1"/>
</dbReference>
<dbReference type="SUPFAM" id="SSF52768">
    <property type="entry name" value="Arginase/deacetylase"/>
    <property type="match status" value="1"/>
</dbReference>
<comment type="similarity">
    <text evidence="10 11">Belongs to the arginase family.</text>
</comment>
<reference evidence="12 13" key="1">
    <citation type="submission" date="2022-09" db="EMBL/GenBank/DDBJ databases">
        <title>Draft genome of isolate Be4.</title>
        <authorList>
            <person name="Sanchez-Castro I."/>
            <person name="Martinez-Rodriguez P."/>
            <person name="Descostes M."/>
            <person name="Merroun M."/>
        </authorList>
    </citation>
    <scope>NUCLEOTIDE SEQUENCE [LARGE SCALE GENOMIC DNA]</scope>
    <source>
        <strain evidence="12 13">Be4</strain>
    </source>
</reference>
<protein>
    <recommendedName>
        <fullName evidence="4">Arginase</fullName>
        <ecNumber evidence="3">3.5.3.1</ecNumber>
    </recommendedName>
</protein>
<keyword evidence="7 11" id="KW-0378">Hydrolase</keyword>
<evidence type="ECO:0000256" key="8">
    <source>
        <dbReference type="ARBA" id="ARBA00023211"/>
    </source>
</evidence>
<keyword evidence="5" id="KW-0056">Arginine metabolism</keyword>
<evidence type="ECO:0000256" key="4">
    <source>
        <dbReference type="ARBA" id="ARBA00018123"/>
    </source>
</evidence>
<comment type="cofactor">
    <cofactor evidence="1">
        <name>Mn(2+)</name>
        <dbReference type="ChEBI" id="CHEBI:29035"/>
    </cofactor>
</comment>
<organism evidence="12 13">
    <name type="scientific">Acidovorax bellezanensis</name>
    <dbReference type="NCBI Taxonomy" id="2976702"/>
    <lineage>
        <taxon>Bacteria</taxon>
        <taxon>Pseudomonadati</taxon>
        <taxon>Pseudomonadota</taxon>
        <taxon>Betaproteobacteria</taxon>
        <taxon>Burkholderiales</taxon>
        <taxon>Comamonadaceae</taxon>
        <taxon>Acidovorax</taxon>
    </lineage>
</organism>
<dbReference type="EC" id="3.5.3.1" evidence="3"/>
<dbReference type="PRINTS" id="PR00116">
    <property type="entry name" value="ARGINASE"/>
</dbReference>
<comment type="caution">
    <text evidence="12">The sequence shown here is derived from an EMBL/GenBank/DDBJ whole genome shotgun (WGS) entry which is preliminary data.</text>
</comment>
<comment type="pathway">
    <text evidence="2">Nitrogen metabolism; urea cycle; L-ornithine and urea from L-arginine: step 1/1.</text>
</comment>
<keyword evidence="6" id="KW-0479">Metal-binding</keyword>
<dbReference type="InterPro" id="IPR023696">
    <property type="entry name" value="Ureohydrolase_dom_sf"/>
</dbReference>
<evidence type="ECO:0000256" key="6">
    <source>
        <dbReference type="ARBA" id="ARBA00022723"/>
    </source>
</evidence>
<keyword evidence="13" id="KW-1185">Reference proteome</keyword>